<dbReference type="EMBL" id="SACN01000001">
    <property type="protein sequence ID" value="RVT92390.1"/>
    <property type="molecule type" value="Genomic_DNA"/>
</dbReference>
<dbReference type="NCBIfam" id="NF004160">
    <property type="entry name" value="PRK05627.1-3"/>
    <property type="match status" value="1"/>
</dbReference>
<keyword evidence="6 15" id="KW-0808">Transferase</keyword>
<evidence type="ECO:0000256" key="11">
    <source>
        <dbReference type="ARBA" id="ARBA00022840"/>
    </source>
</evidence>
<dbReference type="CDD" id="cd02064">
    <property type="entry name" value="FAD_synthetase_N"/>
    <property type="match status" value="1"/>
</dbReference>
<dbReference type="PANTHER" id="PTHR22749">
    <property type="entry name" value="RIBOFLAVIN KINASE/FMN ADENYLYLTRANSFERASE"/>
    <property type="match status" value="1"/>
</dbReference>
<keyword evidence="18" id="KW-1185">Reference proteome</keyword>
<evidence type="ECO:0000256" key="5">
    <source>
        <dbReference type="ARBA" id="ARBA00022643"/>
    </source>
</evidence>
<evidence type="ECO:0000256" key="2">
    <source>
        <dbReference type="ARBA" id="ARBA00004726"/>
    </source>
</evidence>
<proteinExistence type="inferred from homology"/>
<comment type="pathway">
    <text evidence="3 15">Cofactor biosynthesis; FMN biosynthesis; FMN from riboflavin (ATP route): step 1/1.</text>
</comment>
<evidence type="ECO:0000256" key="7">
    <source>
        <dbReference type="ARBA" id="ARBA00022695"/>
    </source>
</evidence>
<keyword evidence="9 15" id="KW-0418">Kinase</keyword>
<evidence type="ECO:0000256" key="3">
    <source>
        <dbReference type="ARBA" id="ARBA00005201"/>
    </source>
</evidence>
<dbReference type="EC" id="2.7.1.26" evidence="15"/>
<comment type="function">
    <text evidence="1">Catalyzes the phosphorylation of riboflavin to FMN followed by the adenylation of FMN to FAD.</text>
</comment>
<evidence type="ECO:0000256" key="14">
    <source>
        <dbReference type="ARBA" id="ARBA00049494"/>
    </source>
</evidence>
<dbReference type="GO" id="GO:0009231">
    <property type="term" value="P:riboflavin biosynthetic process"/>
    <property type="evidence" value="ECO:0007669"/>
    <property type="project" value="InterPro"/>
</dbReference>
<dbReference type="InterPro" id="IPR023465">
    <property type="entry name" value="Riboflavin_kinase_dom_sf"/>
</dbReference>
<evidence type="ECO:0000313" key="18">
    <source>
        <dbReference type="Proteomes" id="UP000282971"/>
    </source>
</evidence>
<evidence type="ECO:0000256" key="12">
    <source>
        <dbReference type="ARBA" id="ARBA00023268"/>
    </source>
</evidence>
<keyword evidence="7 15" id="KW-0548">Nucleotidyltransferase</keyword>
<evidence type="ECO:0000259" key="16">
    <source>
        <dbReference type="SMART" id="SM00904"/>
    </source>
</evidence>
<dbReference type="OrthoDB" id="9803667at2"/>
<dbReference type="Gene3D" id="3.40.50.620">
    <property type="entry name" value="HUPs"/>
    <property type="match status" value="1"/>
</dbReference>
<keyword evidence="4 15" id="KW-0285">Flavoprotein</keyword>
<evidence type="ECO:0000256" key="13">
    <source>
        <dbReference type="ARBA" id="ARBA00047880"/>
    </source>
</evidence>
<feature type="domain" description="Riboflavin kinase" evidence="16">
    <location>
        <begin position="183"/>
        <end position="307"/>
    </location>
</feature>
<evidence type="ECO:0000256" key="8">
    <source>
        <dbReference type="ARBA" id="ARBA00022741"/>
    </source>
</evidence>
<dbReference type="InterPro" id="IPR015864">
    <property type="entry name" value="FAD_synthase"/>
</dbReference>
<dbReference type="GO" id="GO:0005524">
    <property type="term" value="F:ATP binding"/>
    <property type="evidence" value="ECO:0007669"/>
    <property type="project" value="UniProtKB-UniRule"/>
</dbReference>
<evidence type="ECO:0000256" key="6">
    <source>
        <dbReference type="ARBA" id="ARBA00022679"/>
    </source>
</evidence>
<dbReference type="PIRSF" id="PIRSF004491">
    <property type="entry name" value="FAD_Synth"/>
    <property type="match status" value="1"/>
</dbReference>
<dbReference type="AlphaFoldDB" id="A0A437M3W4"/>
<dbReference type="NCBIfam" id="TIGR00083">
    <property type="entry name" value="ribF"/>
    <property type="match status" value="1"/>
</dbReference>
<protein>
    <recommendedName>
        <fullName evidence="15">Riboflavin biosynthesis protein</fullName>
    </recommendedName>
    <domain>
        <recommendedName>
            <fullName evidence="15">Riboflavin kinase</fullName>
            <ecNumber evidence="15">2.7.1.26</ecNumber>
        </recommendedName>
        <alternativeName>
            <fullName evidence="15">Flavokinase</fullName>
        </alternativeName>
    </domain>
    <domain>
        <recommendedName>
            <fullName evidence="15">FMN adenylyltransferase</fullName>
            <ecNumber evidence="15">2.7.7.2</ecNumber>
        </recommendedName>
        <alternativeName>
            <fullName evidence="15">FAD pyrophosphorylase</fullName>
        </alternativeName>
        <alternativeName>
            <fullName evidence="15">FAD synthase</fullName>
        </alternativeName>
    </domain>
</protein>
<dbReference type="SUPFAM" id="SSF52374">
    <property type="entry name" value="Nucleotidylyl transferase"/>
    <property type="match status" value="1"/>
</dbReference>
<dbReference type="SUPFAM" id="SSF82114">
    <property type="entry name" value="Riboflavin kinase-like"/>
    <property type="match status" value="1"/>
</dbReference>
<dbReference type="GO" id="GO:0006747">
    <property type="term" value="P:FAD biosynthetic process"/>
    <property type="evidence" value="ECO:0007669"/>
    <property type="project" value="UniProtKB-UniRule"/>
</dbReference>
<dbReference type="Gene3D" id="2.40.30.30">
    <property type="entry name" value="Riboflavin kinase-like"/>
    <property type="match status" value="1"/>
</dbReference>
<comment type="pathway">
    <text evidence="2 15">Cofactor biosynthesis; FAD biosynthesis; FAD from FMN: step 1/1.</text>
</comment>
<evidence type="ECO:0000256" key="4">
    <source>
        <dbReference type="ARBA" id="ARBA00022630"/>
    </source>
</evidence>
<evidence type="ECO:0000313" key="17">
    <source>
        <dbReference type="EMBL" id="RVT92390.1"/>
    </source>
</evidence>
<comment type="catalytic activity">
    <reaction evidence="13 15">
        <text>riboflavin + ATP = FMN + ADP + H(+)</text>
        <dbReference type="Rhea" id="RHEA:14357"/>
        <dbReference type="ChEBI" id="CHEBI:15378"/>
        <dbReference type="ChEBI" id="CHEBI:30616"/>
        <dbReference type="ChEBI" id="CHEBI:57986"/>
        <dbReference type="ChEBI" id="CHEBI:58210"/>
        <dbReference type="ChEBI" id="CHEBI:456216"/>
        <dbReference type="EC" id="2.7.1.26"/>
    </reaction>
</comment>
<dbReference type="InterPro" id="IPR023468">
    <property type="entry name" value="Riboflavin_kinase"/>
</dbReference>
<sequence length="313" mass="33920">MERLTCDVPIPDHLRGGVVALGNFDGFHRGHQAVVGAAVAHGRAHDKPVLVASFDPHPVRHFRPDAPPFRLTTLDQRARLFGEAGADAMLVFRFDEVLANVSPETFVTDYLIGRAGATHVVTGEDFTFGKGKAGNVAVLADIGAKHGLTTQAIAPLSDAIGPVSSSRIRAALQSGECEEATRLLTRPYRIEGKVQHGDKLGRTIGFPTANIAMGNYLRPRYGIYAIRARLDDGRVIDGAANLGIRPTFDPPKELLEAYLFDFAESLYDRTVEIELISFLRPEAKFDSLDALVAQMDADCIEAKARLAALPPIN</sequence>
<reference evidence="17 18" key="1">
    <citation type="submission" date="2019-01" db="EMBL/GenBank/DDBJ databases">
        <authorList>
            <person name="Chen W.-M."/>
        </authorList>
    </citation>
    <scope>NUCLEOTIDE SEQUENCE [LARGE SCALE GENOMIC DNA]</scope>
    <source>
        <strain evidence="17 18">CCP-7</strain>
    </source>
</reference>
<keyword evidence="10 15" id="KW-0274">FAD</keyword>
<comment type="catalytic activity">
    <reaction evidence="14 15">
        <text>FMN + ATP + H(+) = FAD + diphosphate</text>
        <dbReference type="Rhea" id="RHEA:17237"/>
        <dbReference type="ChEBI" id="CHEBI:15378"/>
        <dbReference type="ChEBI" id="CHEBI:30616"/>
        <dbReference type="ChEBI" id="CHEBI:33019"/>
        <dbReference type="ChEBI" id="CHEBI:57692"/>
        <dbReference type="ChEBI" id="CHEBI:58210"/>
        <dbReference type="EC" id="2.7.7.2"/>
    </reaction>
</comment>
<evidence type="ECO:0000256" key="1">
    <source>
        <dbReference type="ARBA" id="ARBA00002121"/>
    </source>
</evidence>
<comment type="similarity">
    <text evidence="15">Belongs to the ribF family.</text>
</comment>
<organism evidence="17 18">
    <name type="scientific">Sphingomonas crocodyli</name>
    <dbReference type="NCBI Taxonomy" id="1979270"/>
    <lineage>
        <taxon>Bacteria</taxon>
        <taxon>Pseudomonadati</taxon>
        <taxon>Pseudomonadota</taxon>
        <taxon>Alphaproteobacteria</taxon>
        <taxon>Sphingomonadales</taxon>
        <taxon>Sphingomonadaceae</taxon>
        <taxon>Sphingomonas</taxon>
    </lineage>
</organism>
<dbReference type="RefSeq" id="WP_127739947.1">
    <property type="nucleotide sequence ID" value="NZ_SACN01000001.1"/>
</dbReference>
<dbReference type="Pfam" id="PF06574">
    <property type="entry name" value="FAD_syn"/>
    <property type="match status" value="1"/>
</dbReference>
<name>A0A437M3W4_9SPHN</name>
<dbReference type="UniPathway" id="UPA00276">
    <property type="reaction ID" value="UER00406"/>
</dbReference>
<dbReference type="InterPro" id="IPR002606">
    <property type="entry name" value="Riboflavin_kinase_bac"/>
</dbReference>
<keyword evidence="5 15" id="KW-0288">FMN</keyword>
<dbReference type="InterPro" id="IPR014729">
    <property type="entry name" value="Rossmann-like_a/b/a_fold"/>
</dbReference>
<evidence type="ECO:0000256" key="10">
    <source>
        <dbReference type="ARBA" id="ARBA00022827"/>
    </source>
</evidence>
<keyword evidence="11 15" id="KW-0067">ATP-binding</keyword>
<dbReference type="SMART" id="SM00904">
    <property type="entry name" value="Flavokinase"/>
    <property type="match status" value="1"/>
</dbReference>
<dbReference type="InterPro" id="IPR015865">
    <property type="entry name" value="Riboflavin_kinase_bac/euk"/>
</dbReference>
<dbReference type="UniPathway" id="UPA00277">
    <property type="reaction ID" value="UER00407"/>
</dbReference>
<dbReference type="GO" id="GO:0009398">
    <property type="term" value="P:FMN biosynthetic process"/>
    <property type="evidence" value="ECO:0007669"/>
    <property type="project" value="UniProtKB-UniRule"/>
</dbReference>
<comment type="caution">
    <text evidence="17">The sequence shown here is derived from an EMBL/GenBank/DDBJ whole genome shotgun (WGS) entry which is preliminary data.</text>
</comment>
<gene>
    <name evidence="17" type="ORF">EOD43_00150</name>
</gene>
<keyword evidence="12" id="KW-0511">Multifunctional enzyme</keyword>
<dbReference type="GO" id="GO:0003919">
    <property type="term" value="F:FMN adenylyltransferase activity"/>
    <property type="evidence" value="ECO:0007669"/>
    <property type="project" value="UniProtKB-UniRule"/>
</dbReference>
<accession>A0A437M3W4</accession>
<evidence type="ECO:0000256" key="9">
    <source>
        <dbReference type="ARBA" id="ARBA00022777"/>
    </source>
</evidence>
<dbReference type="Proteomes" id="UP000282971">
    <property type="component" value="Unassembled WGS sequence"/>
</dbReference>
<dbReference type="Pfam" id="PF01687">
    <property type="entry name" value="Flavokinase"/>
    <property type="match status" value="1"/>
</dbReference>
<keyword evidence="8 15" id="KW-0547">Nucleotide-binding</keyword>
<dbReference type="FunFam" id="3.40.50.620:FF:000021">
    <property type="entry name" value="Riboflavin biosynthesis protein"/>
    <property type="match status" value="1"/>
</dbReference>
<dbReference type="GO" id="GO:0008531">
    <property type="term" value="F:riboflavin kinase activity"/>
    <property type="evidence" value="ECO:0007669"/>
    <property type="project" value="UniProtKB-UniRule"/>
</dbReference>
<evidence type="ECO:0000256" key="15">
    <source>
        <dbReference type="PIRNR" id="PIRNR004491"/>
    </source>
</evidence>
<dbReference type="PANTHER" id="PTHR22749:SF6">
    <property type="entry name" value="RIBOFLAVIN KINASE"/>
    <property type="match status" value="1"/>
</dbReference>
<dbReference type="EC" id="2.7.7.2" evidence="15"/>